<keyword evidence="1" id="KW-0472">Membrane</keyword>
<feature type="transmembrane region" description="Helical" evidence="1">
    <location>
        <begin position="20"/>
        <end position="40"/>
    </location>
</feature>
<reference evidence="2" key="1">
    <citation type="submission" date="2021-01" db="EMBL/GenBank/DDBJ databases">
        <title>Whole genome shotgun sequence of Sinosporangium siamense NBRC 109515.</title>
        <authorList>
            <person name="Komaki H."/>
            <person name="Tamura T."/>
        </authorList>
    </citation>
    <scope>NUCLEOTIDE SEQUENCE</scope>
    <source>
        <strain evidence="2">NBRC 109515</strain>
    </source>
</reference>
<dbReference type="EMBL" id="BOOW01000046">
    <property type="protein sequence ID" value="GII96623.1"/>
    <property type="molecule type" value="Genomic_DNA"/>
</dbReference>
<keyword evidence="1" id="KW-1133">Transmembrane helix</keyword>
<accession>A0A919RN66</accession>
<organism evidence="2 3">
    <name type="scientific">Sinosporangium siamense</name>
    <dbReference type="NCBI Taxonomy" id="1367973"/>
    <lineage>
        <taxon>Bacteria</taxon>
        <taxon>Bacillati</taxon>
        <taxon>Actinomycetota</taxon>
        <taxon>Actinomycetes</taxon>
        <taxon>Streptosporangiales</taxon>
        <taxon>Streptosporangiaceae</taxon>
        <taxon>Sinosporangium</taxon>
    </lineage>
</organism>
<evidence type="ECO:0000313" key="3">
    <source>
        <dbReference type="Proteomes" id="UP000606172"/>
    </source>
</evidence>
<name>A0A919RN66_9ACTN</name>
<evidence type="ECO:0000313" key="2">
    <source>
        <dbReference type="EMBL" id="GII96623.1"/>
    </source>
</evidence>
<comment type="caution">
    <text evidence="2">The sequence shown here is derived from an EMBL/GenBank/DDBJ whole genome shotgun (WGS) entry which is preliminary data.</text>
</comment>
<gene>
    <name evidence="2" type="ORF">Ssi02_68540</name>
</gene>
<evidence type="ECO:0000256" key="1">
    <source>
        <dbReference type="SAM" id="Phobius"/>
    </source>
</evidence>
<keyword evidence="1" id="KW-0812">Transmembrane</keyword>
<dbReference type="RefSeq" id="WP_204031610.1">
    <property type="nucleotide sequence ID" value="NZ_BOOW01000046.1"/>
</dbReference>
<feature type="transmembrane region" description="Helical" evidence="1">
    <location>
        <begin position="52"/>
        <end position="78"/>
    </location>
</feature>
<protein>
    <submittedName>
        <fullName evidence="2">Uncharacterized protein</fullName>
    </submittedName>
</protein>
<feature type="transmembrane region" description="Helical" evidence="1">
    <location>
        <begin position="85"/>
        <end position="105"/>
    </location>
</feature>
<dbReference type="AlphaFoldDB" id="A0A919RN66"/>
<proteinExistence type="predicted"/>
<keyword evidence="3" id="KW-1185">Reference proteome</keyword>
<sequence>MHGTYDVKQMPRVVRIARKLLWVEFALATVALIMFGFIFGELSARPDGLEDGVYGGAMTVIIASGVYAAILLAAAVACHVSRKRWVRIAILIFHGLLLLVQGIGLLDSVNIGDLARVVLLAAVGVCLFHPEAREWFDRR</sequence>
<dbReference type="Proteomes" id="UP000606172">
    <property type="component" value="Unassembled WGS sequence"/>
</dbReference>